<feature type="transmembrane region" description="Helical" evidence="1">
    <location>
        <begin position="57"/>
        <end position="77"/>
    </location>
</feature>
<accession>A0A1I6G3Q4</accession>
<dbReference type="OrthoDB" id="6678638at2"/>
<keyword evidence="1" id="KW-1133">Transmembrane helix</keyword>
<dbReference type="AlphaFoldDB" id="A0A1I6G3Q4"/>
<keyword evidence="1" id="KW-0812">Transmembrane</keyword>
<keyword evidence="3" id="KW-1185">Reference proteome</keyword>
<organism evidence="2 3">
    <name type="scientific">Robiginitalea myxolifaciens</name>
    <dbReference type="NCBI Taxonomy" id="400055"/>
    <lineage>
        <taxon>Bacteria</taxon>
        <taxon>Pseudomonadati</taxon>
        <taxon>Bacteroidota</taxon>
        <taxon>Flavobacteriia</taxon>
        <taxon>Flavobacteriales</taxon>
        <taxon>Flavobacteriaceae</taxon>
        <taxon>Robiginitalea</taxon>
    </lineage>
</organism>
<evidence type="ECO:0000256" key="1">
    <source>
        <dbReference type="SAM" id="Phobius"/>
    </source>
</evidence>
<evidence type="ECO:0000313" key="3">
    <source>
        <dbReference type="Proteomes" id="UP000199534"/>
    </source>
</evidence>
<sequence length="278" mass="32400">MDDSKKKKEGYLHIINMKWWEWGIFILLFAMALFAPLIFSQFSIISFKETGQIGDTIGGSSAPFVGLLGAFLVYKSFEAQMLANRELYRQHKVQMTYVRFEQSMNMLLHMFGVVQESVNDRNNLVNGGWRKYMNYKTNQCRKDISHVAQGSEAYNRLKSRFEEDAKKGIRNLNLMLTDLEKLLNTIWFFIDTYSSIENVPQLYTFYLDKAEELVKSINKGQGIDDRARQMLREDDFRTIGVGIEGVENRMTVMLNRLIELKGSDEMRRVNEAEEFVAE</sequence>
<dbReference type="RefSeq" id="WP_092981447.1">
    <property type="nucleotide sequence ID" value="NZ_FOYQ01000001.1"/>
</dbReference>
<name>A0A1I6G3Q4_9FLAO</name>
<dbReference type="Proteomes" id="UP000199534">
    <property type="component" value="Unassembled WGS sequence"/>
</dbReference>
<gene>
    <name evidence="2" type="ORF">SAMN04490243_1190</name>
</gene>
<dbReference type="EMBL" id="FOYQ01000001">
    <property type="protein sequence ID" value="SFR36826.1"/>
    <property type="molecule type" value="Genomic_DNA"/>
</dbReference>
<keyword evidence="1" id="KW-0472">Membrane</keyword>
<feature type="transmembrane region" description="Helical" evidence="1">
    <location>
        <begin position="20"/>
        <end position="45"/>
    </location>
</feature>
<protein>
    <submittedName>
        <fullName evidence="2">Uncharacterized protein</fullName>
    </submittedName>
</protein>
<dbReference type="STRING" id="400055.SAMN04490243_1190"/>
<evidence type="ECO:0000313" key="2">
    <source>
        <dbReference type="EMBL" id="SFR36826.1"/>
    </source>
</evidence>
<reference evidence="2 3" key="1">
    <citation type="submission" date="2016-10" db="EMBL/GenBank/DDBJ databases">
        <authorList>
            <person name="de Groot N.N."/>
        </authorList>
    </citation>
    <scope>NUCLEOTIDE SEQUENCE [LARGE SCALE GENOMIC DNA]</scope>
    <source>
        <strain evidence="2 3">DSM 21019</strain>
    </source>
</reference>
<proteinExistence type="predicted"/>